<gene>
    <name evidence="1" type="ORF">MRB53_008428</name>
</gene>
<accession>A0ACC2MM26</accession>
<dbReference type="Proteomes" id="UP001234297">
    <property type="component" value="Chromosome 2"/>
</dbReference>
<sequence>MGTNPNPSSVSVENMDQVKKVFNRFDANGDGKISATELGDVMRALGSSPTDDEIGRMMAEIDADGDGFIDLKEFAAFHGGGAGDGRELRDAFDMYDQDKDGLISASELHRVLKSLGDRCTIEDCSRMIRSVDSDGDGSVNFEEFQEMMSSGKRVSSTH</sequence>
<protein>
    <submittedName>
        <fullName evidence="1">Uncharacterized protein</fullName>
    </submittedName>
</protein>
<comment type="caution">
    <text evidence="1">The sequence shown here is derived from an EMBL/GenBank/DDBJ whole genome shotgun (WGS) entry which is preliminary data.</text>
</comment>
<name>A0ACC2MM26_PERAE</name>
<keyword evidence="2" id="KW-1185">Reference proteome</keyword>
<proteinExistence type="predicted"/>
<organism evidence="1 2">
    <name type="scientific">Persea americana</name>
    <name type="common">Avocado</name>
    <dbReference type="NCBI Taxonomy" id="3435"/>
    <lineage>
        <taxon>Eukaryota</taxon>
        <taxon>Viridiplantae</taxon>
        <taxon>Streptophyta</taxon>
        <taxon>Embryophyta</taxon>
        <taxon>Tracheophyta</taxon>
        <taxon>Spermatophyta</taxon>
        <taxon>Magnoliopsida</taxon>
        <taxon>Magnoliidae</taxon>
        <taxon>Laurales</taxon>
        <taxon>Lauraceae</taxon>
        <taxon>Persea</taxon>
    </lineage>
</organism>
<evidence type="ECO:0000313" key="2">
    <source>
        <dbReference type="Proteomes" id="UP001234297"/>
    </source>
</evidence>
<reference evidence="1 2" key="1">
    <citation type="journal article" date="2022" name="Hortic Res">
        <title>A haplotype resolved chromosomal level avocado genome allows analysis of novel avocado genes.</title>
        <authorList>
            <person name="Nath O."/>
            <person name="Fletcher S.J."/>
            <person name="Hayward A."/>
            <person name="Shaw L.M."/>
            <person name="Masouleh A.K."/>
            <person name="Furtado A."/>
            <person name="Henry R.J."/>
            <person name="Mitter N."/>
        </authorList>
    </citation>
    <scope>NUCLEOTIDE SEQUENCE [LARGE SCALE GENOMIC DNA]</scope>
    <source>
        <strain evidence="2">cv. Hass</strain>
    </source>
</reference>
<dbReference type="EMBL" id="CM056810">
    <property type="protein sequence ID" value="KAJ8646680.1"/>
    <property type="molecule type" value="Genomic_DNA"/>
</dbReference>
<evidence type="ECO:0000313" key="1">
    <source>
        <dbReference type="EMBL" id="KAJ8646680.1"/>
    </source>
</evidence>